<proteinExistence type="inferred from homology"/>
<keyword evidence="7" id="KW-1185">Reference proteome</keyword>
<dbReference type="PANTHER" id="PTHR30537:SF5">
    <property type="entry name" value="HTH-TYPE TRANSCRIPTIONAL ACTIVATOR TTDR-RELATED"/>
    <property type="match status" value="1"/>
</dbReference>
<reference evidence="6 7" key="1">
    <citation type="submission" date="2024-02" db="EMBL/GenBank/DDBJ databases">
        <title>Genome analysis and characterization of Microbaculum marinisediminis sp. nov., isolated from marine sediment.</title>
        <authorList>
            <person name="Du Z.-J."/>
            <person name="Ye Y.-Q."/>
            <person name="Zhang Z.-R."/>
            <person name="Yuan S.-M."/>
            <person name="Zhang X.-Y."/>
        </authorList>
    </citation>
    <scope>NUCLEOTIDE SEQUENCE [LARGE SCALE GENOMIC DNA]</scope>
    <source>
        <strain evidence="6 7">SDUM1044001</strain>
    </source>
</reference>
<dbReference type="PANTHER" id="PTHR30537">
    <property type="entry name" value="HTH-TYPE TRANSCRIPTIONAL REGULATOR"/>
    <property type="match status" value="1"/>
</dbReference>
<evidence type="ECO:0000256" key="1">
    <source>
        <dbReference type="ARBA" id="ARBA00009437"/>
    </source>
</evidence>
<evidence type="ECO:0000313" key="6">
    <source>
        <dbReference type="EMBL" id="MEJ8572263.1"/>
    </source>
</evidence>
<dbReference type="InterPro" id="IPR000847">
    <property type="entry name" value="LysR_HTH_N"/>
</dbReference>
<evidence type="ECO:0000313" key="7">
    <source>
        <dbReference type="Proteomes" id="UP001378188"/>
    </source>
</evidence>
<dbReference type="InterPro" id="IPR036388">
    <property type="entry name" value="WH-like_DNA-bd_sf"/>
</dbReference>
<dbReference type="FunFam" id="3.40.190.290:FF:000001">
    <property type="entry name" value="Transcriptional regulator, LysR family"/>
    <property type="match status" value="1"/>
</dbReference>
<dbReference type="CDD" id="cd08422">
    <property type="entry name" value="PBP2_CrgA_like"/>
    <property type="match status" value="1"/>
</dbReference>
<dbReference type="InterPro" id="IPR005119">
    <property type="entry name" value="LysR_subst-bd"/>
</dbReference>
<dbReference type="Pfam" id="PF03466">
    <property type="entry name" value="LysR_substrate"/>
    <property type="match status" value="1"/>
</dbReference>
<dbReference type="FunFam" id="1.10.10.10:FF:000001">
    <property type="entry name" value="LysR family transcriptional regulator"/>
    <property type="match status" value="1"/>
</dbReference>
<dbReference type="GO" id="GO:0003700">
    <property type="term" value="F:DNA-binding transcription factor activity"/>
    <property type="evidence" value="ECO:0007669"/>
    <property type="project" value="InterPro"/>
</dbReference>
<comment type="similarity">
    <text evidence="1">Belongs to the LysR transcriptional regulatory family.</text>
</comment>
<keyword evidence="4" id="KW-0804">Transcription</keyword>
<dbReference type="InterPro" id="IPR036390">
    <property type="entry name" value="WH_DNA-bd_sf"/>
</dbReference>
<organism evidence="6 7">
    <name type="scientific">Microbaculum marinum</name>
    <dbReference type="NCBI Taxonomy" id="1764581"/>
    <lineage>
        <taxon>Bacteria</taxon>
        <taxon>Pseudomonadati</taxon>
        <taxon>Pseudomonadota</taxon>
        <taxon>Alphaproteobacteria</taxon>
        <taxon>Hyphomicrobiales</taxon>
        <taxon>Tepidamorphaceae</taxon>
        <taxon>Microbaculum</taxon>
    </lineage>
</organism>
<evidence type="ECO:0000256" key="3">
    <source>
        <dbReference type="ARBA" id="ARBA00023125"/>
    </source>
</evidence>
<evidence type="ECO:0000259" key="5">
    <source>
        <dbReference type="PROSITE" id="PS50931"/>
    </source>
</evidence>
<dbReference type="SUPFAM" id="SSF46785">
    <property type="entry name" value="Winged helix' DNA-binding domain"/>
    <property type="match status" value="1"/>
</dbReference>
<protein>
    <submittedName>
        <fullName evidence="6">LysR family transcriptional regulator</fullName>
    </submittedName>
</protein>
<dbReference type="RefSeq" id="WP_340329953.1">
    <property type="nucleotide sequence ID" value="NZ_JAZHOF010000004.1"/>
</dbReference>
<dbReference type="PROSITE" id="PS50931">
    <property type="entry name" value="HTH_LYSR"/>
    <property type="match status" value="1"/>
</dbReference>
<feature type="domain" description="HTH lysR-type" evidence="5">
    <location>
        <begin position="1"/>
        <end position="59"/>
    </location>
</feature>
<keyword evidence="3" id="KW-0238">DNA-binding</keyword>
<comment type="caution">
    <text evidence="6">The sequence shown here is derived from an EMBL/GenBank/DDBJ whole genome shotgun (WGS) entry which is preliminary data.</text>
</comment>
<dbReference type="Pfam" id="PF00126">
    <property type="entry name" value="HTH_1"/>
    <property type="match status" value="1"/>
</dbReference>
<dbReference type="EMBL" id="JAZHOF010000004">
    <property type="protein sequence ID" value="MEJ8572263.1"/>
    <property type="molecule type" value="Genomic_DNA"/>
</dbReference>
<dbReference type="InterPro" id="IPR058163">
    <property type="entry name" value="LysR-type_TF_proteobact-type"/>
</dbReference>
<dbReference type="Proteomes" id="UP001378188">
    <property type="component" value="Unassembled WGS sequence"/>
</dbReference>
<sequence>MDRMSEIQTFVQVAESGGIGAAADRLGVAKSAVSRRLKDLEERLGVRLVNRTTRQLSLTDTGKSYYERASQILADLEDADQTAAAVHGALSGRLKIAGPQSFGVLHLLPAVTSFLEKHPELWIDLDVNDRRVDVVNEGFDLAVRVGQLEDSSLIARRLAPVRNIVCASPGYLERHGTPKRPEDLMGHSYLRYSNVPERRIFSWIDEQGRERVVNPKARFVANNGEILQAAAEAGLGIISQPTFLIHKAVEEGRLVPILTDIEWWQLGAYALYPPGRHLSAKVRAFVDHLVSCFGDPPYWDERMPISRGKPVHAI</sequence>
<evidence type="ECO:0000256" key="2">
    <source>
        <dbReference type="ARBA" id="ARBA00023015"/>
    </source>
</evidence>
<accession>A0AAW9RTI9</accession>
<evidence type="ECO:0000256" key="4">
    <source>
        <dbReference type="ARBA" id="ARBA00023163"/>
    </source>
</evidence>
<name>A0AAW9RTI9_9HYPH</name>
<dbReference type="AlphaFoldDB" id="A0AAW9RTI9"/>
<gene>
    <name evidence="6" type="ORF">V3328_12310</name>
</gene>
<dbReference type="Gene3D" id="1.10.10.10">
    <property type="entry name" value="Winged helix-like DNA-binding domain superfamily/Winged helix DNA-binding domain"/>
    <property type="match status" value="1"/>
</dbReference>
<dbReference type="GO" id="GO:0006351">
    <property type="term" value="P:DNA-templated transcription"/>
    <property type="evidence" value="ECO:0007669"/>
    <property type="project" value="TreeGrafter"/>
</dbReference>
<keyword evidence="2" id="KW-0805">Transcription regulation</keyword>
<dbReference type="Gene3D" id="3.40.190.290">
    <property type="match status" value="1"/>
</dbReference>
<dbReference type="GO" id="GO:0043565">
    <property type="term" value="F:sequence-specific DNA binding"/>
    <property type="evidence" value="ECO:0007669"/>
    <property type="project" value="TreeGrafter"/>
</dbReference>
<dbReference type="SUPFAM" id="SSF53850">
    <property type="entry name" value="Periplasmic binding protein-like II"/>
    <property type="match status" value="1"/>
</dbReference>